<accession>A0ABT4RDK6</accession>
<keyword evidence="2" id="KW-0949">S-adenosyl-L-methionine</keyword>
<comment type="caution">
    <text evidence="7">The sequence shown here is derived from an EMBL/GenBank/DDBJ whole genome shotgun (WGS) entry which is preliminary data.</text>
</comment>
<dbReference type="PROSITE" id="PS51918">
    <property type="entry name" value="RADICAL_SAM"/>
    <property type="match status" value="1"/>
</dbReference>
<dbReference type="InterPro" id="IPR051198">
    <property type="entry name" value="BchE-like"/>
</dbReference>
<dbReference type="NCBIfam" id="TIGR03975">
    <property type="entry name" value="rSAM_ocin_1"/>
    <property type="match status" value="1"/>
</dbReference>
<keyword evidence="8" id="KW-1185">Reference proteome</keyword>
<keyword evidence="5" id="KW-0411">Iron-sulfur</keyword>
<dbReference type="InterPro" id="IPR006638">
    <property type="entry name" value="Elp3/MiaA/NifB-like_rSAM"/>
</dbReference>
<dbReference type="SMART" id="SM00729">
    <property type="entry name" value="Elp3"/>
    <property type="match status" value="1"/>
</dbReference>
<reference evidence="7" key="1">
    <citation type="submission" date="2022-10" db="EMBL/GenBank/DDBJ databases">
        <title>The WGS of Solirubrobacter sp. CPCC 204708.</title>
        <authorList>
            <person name="Jiang Z."/>
        </authorList>
    </citation>
    <scope>NUCLEOTIDE SEQUENCE</scope>
    <source>
        <strain evidence="7">CPCC 204708</strain>
    </source>
</reference>
<sequence>MLLVSAPFAALERPSLGLGLLQAELEAAGIPCETRYLAFPFADLIGLREYQWVSSELPYTAFAGDWLFTAALYGPRPAADAAYVERVLTREWGLDETAVRRLLRLRAYCEPYLTHCVQTVDWDAYDVVGFTSTFEQNIASLALARRVKQHHPHLTIAFGGANWEAEMGRELHRRFRFVDLVCSGEADRSFPAVLAALHGDLGHVRGIVHRAGGTSTATAPAPLLHDLDALPYPDYDPFLRDQQASPSAAGLTPTLLLETGRGCWWGARSHCTFCGLNGNSMAFRSKSADRALAEILHLGERYGTTQFNVVDNILDMEYFKTLLPRLALEHPGLSLFYEVKANLSNEQLALLAAAGVRRIQPGIESLNDHVLKLMRKGTTALQNVQLLKWCREHGIRAEWNVLYGFPGETAADYAAMLELMERIRFLDPPSAYGPVRLDRFAPYHDDPAAFDLQNVRPLVPYRFLYPFPDEALMRIAYYFDYDHADGRRPDAYARAVMAAVDRWQREPRRGALWRVPGGDGTTTVVAEHPSGARHATELTGWEACAYDACDRVRSRAGLLREPWAESVGADAVETFLRRSVGEGSMVRDGDRFLSLAVTVPARAWAPSAADELAATA</sequence>
<dbReference type="EMBL" id="JAPCID010000005">
    <property type="protein sequence ID" value="MDA0136619.1"/>
    <property type="molecule type" value="Genomic_DNA"/>
</dbReference>
<dbReference type="InterPro" id="IPR058240">
    <property type="entry name" value="rSAM_sf"/>
</dbReference>
<dbReference type="InterPro" id="IPR007197">
    <property type="entry name" value="rSAM"/>
</dbReference>
<protein>
    <submittedName>
        <fullName evidence="7">RiPP maturation radical SAM C-methyltransferase</fullName>
    </submittedName>
</protein>
<dbReference type="SFLD" id="SFLDG01082">
    <property type="entry name" value="B12-binding_domain_containing"/>
    <property type="match status" value="1"/>
</dbReference>
<evidence type="ECO:0000313" key="8">
    <source>
        <dbReference type="Proteomes" id="UP001147700"/>
    </source>
</evidence>
<dbReference type="Gene3D" id="3.40.50.280">
    <property type="entry name" value="Cobalamin-binding domain"/>
    <property type="match status" value="1"/>
</dbReference>
<evidence type="ECO:0000256" key="4">
    <source>
        <dbReference type="ARBA" id="ARBA00023004"/>
    </source>
</evidence>
<dbReference type="InterPro" id="IPR023404">
    <property type="entry name" value="rSAM_horseshoe"/>
</dbReference>
<dbReference type="SFLD" id="SFLDS00029">
    <property type="entry name" value="Radical_SAM"/>
    <property type="match status" value="1"/>
</dbReference>
<gene>
    <name evidence="7" type="ORF">OJ962_03860</name>
</gene>
<dbReference type="PANTHER" id="PTHR43409:SF7">
    <property type="entry name" value="BLL1977 PROTEIN"/>
    <property type="match status" value="1"/>
</dbReference>
<keyword evidence="4" id="KW-0408">Iron</keyword>
<evidence type="ECO:0000256" key="1">
    <source>
        <dbReference type="ARBA" id="ARBA00001966"/>
    </source>
</evidence>
<dbReference type="RefSeq" id="WP_270006191.1">
    <property type="nucleotide sequence ID" value="NZ_JAPCID010000005.1"/>
</dbReference>
<dbReference type="InterPro" id="IPR023984">
    <property type="entry name" value="rSAM_ocin_1"/>
</dbReference>
<evidence type="ECO:0000259" key="6">
    <source>
        <dbReference type="PROSITE" id="PS51918"/>
    </source>
</evidence>
<dbReference type="Gene3D" id="3.80.30.20">
    <property type="entry name" value="tm_1862 like domain"/>
    <property type="match status" value="1"/>
</dbReference>
<dbReference type="PANTHER" id="PTHR43409">
    <property type="entry name" value="ANAEROBIC MAGNESIUM-PROTOPORPHYRIN IX MONOMETHYL ESTER CYCLASE-RELATED"/>
    <property type="match status" value="1"/>
</dbReference>
<evidence type="ECO:0000256" key="5">
    <source>
        <dbReference type="ARBA" id="ARBA00023014"/>
    </source>
</evidence>
<dbReference type="SFLD" id="SFLDF00324">
    <property type="entry name" value="bacteriocin_maturation"/>
    <property type="match status" value="1"/>
</dbReference>
<dbReference type="Proteomes" id="UP001147700">
    <property type="component" value="Unassembled WGS sequence"/>
</dbReference>
<evidence type="ECO:0000256" key="3">
    <source>
        <dbReference type="ARBA" id="ARBA00022723"/>
    </source>
</evidence>
<keyword evidence="3" id="KW-0479">Metal-binding</keyword>
<evidence type="ECO:0000256" key="2">
    <source>
        <dbReference type="ARBA" id="ARBA00022691"/>
    </source>
</evidence>
<dbReference type="Pfam" id="PF04055">
    <property type="entry name" value="Radical_SAM"/>
    <property type="match status" value="1"/>
</dbReference>
<organism evidence="7 8">
    <name type="scientific">Solirubrobacter deserti</name>
    <dbReference type="NCBI Taxonomy" id="2282478"/>
    <lineage>
        <taxon>Bacteria</taxon>
        <taxon>Bacillati</taxon>
        <taxon>Actinomycetota</taxon>
        <taxon>Thermoleophilia</taxon>
        <taxon>Solirubrobacterales</taxon>
        <taxon>Solirubrobacteraceae</taxon>
        <taxon>Solirubrobacter</taxon>
    </lineage>
</organism>
<name>A0ABT4RDK6_9ACTN</name>
<comment type="cofactor">
    <cofactor evidence="1">
        <name>[4Fe-4S] cluster</name>
        <dbReference type="ChEBI" id="CHEBI:49883"/>
    </cofactor>
</comment>
<proteinExistence type="predicted"/>
<dbReference type="SUPFAM" id="SSF102114">
    <property type="entry name" value="Radical SAM enzymes"/>
    <property type="match status" value="1"/>
</dbReference>
<evidence type="ECO:0000313" key="7">
    <source>
        <dbReference type="EMBL" id="MDA0136619.1"/>
    </source>
</evidence>
<feature type="domain" description="Radical SAM core" evidence="6">
    <location>
        <begin position="249"/>
        <end position="482"/>
    </location>
</feature>